<sequence length="79" mass="7760">MLEGSTFGPRDNNANTAAESVPATSGAAGTFAIEKTDVSAAVIAAKSSHCVVTRPLPAALASYSLNAAPDSDPGLVSIG</sequence>
<reference evidence="2 3" key="1">
    <citation type="submission" date="2016-10" db="EMBL/GenBank/DDBJ databases">
        <title>Evaluation of Human, Veterinary and Environmental Mycobacterium chelonae Isolates by Core Genome Phylogenomic Analysis, Targeted Gene Comparison, and Anti-microbial Susceptibility Patterns: A Tale of Mistaken Identities.</title>
        <authorList>
            <person name="Fogelson S.B."/>
            <person name="Camus A.C."/>
            <person name="Lorenz W."/>
            <person name="Vasireddy R."/>
            <person name="Vasireddy S."/>
            <person name="Smith T."/>
            <person name="Brown-Elliott B.A."/>
            <person name="Wallace R.J.Jr."/>
            <person name="Hasan N.A."/>
            <person name="Reischl U."/>
            <person name="Sanchez S."/>
        </authorList>
    </citation>
    <scope>NUCLEOTIDE SEQUENCE [LARGE SCALE GENOMIC DNA]</scope>
    <source>
        <strain evidence="2 3">1559</strain>
    </source>
</reference>
<protein>
    <submittedName>
        <fullName evidence="2">Uncharacterized protein</fullName>
    </submittedName>
</protein>
<evidence type="ECO:0000313" key="2">
    <source>
        <dbReference type="EMBL" id="OHU19146.1"/>
    </source>
</evidence>
<gene>
    <name evidence="2" type="ORF">BKG76_21960</name>
</gene>
<dbReference type="EMBL" id="MLIK01000024">
    <property type="protein sequence ID" value="OHU19146.1"/>
    <property type="molecule type" value="Genomic_DNA"/>
</dbReference>
<proteinExistence type="predicted"/>
<name>A0A1S1L5W1_9MYCO</name>
<feature type="region of interest" description="Disordered" evidence="1">
    <location>
        <begin position="1"/>
        <end position="24"/>
    </location>
</feature>
<accession>A0A1S1L5W1</accession>
<evidence type="ECO:0000256" key="1">
    <source>
        <dbReference type="SAM" id="MobiDB-lite"/>
    </source>
</evidence>
<evidence type="ECO:0000313" key="3">
    <source>
        <dbReference type="Proteomes" id="UP000179616"/>
    </source>
</evidence>
<organism evidence="2 3">
    <name type="scientific">Mycobacteroides franklinii</name>
    <dbReference type="NCBI Taxonomy" id="948102"/>
    <lineage>
        <taxon>Bacteria</taxon>
        <taxon>Bacillati</taxon>
        <taxon>Actinomycetota</taxon>
        <taxon>Actinomycetes</taxon>
        <taxon>Mycobacteriales</taxon>
        <taxon>Mycobacteriaceae</taxon>
        <taxon>Mycobacteroides</taxon>
    </lineage>
</organism>
<dbReference type="Proteomes" id="UP000179616">
    <property type="component" value="Unassembled WGS sequence"/>
</dbReference>
<dbReference type="AlphaFoldDB" id="A0A1S1L5W1"/>
<comment type="caution">
    <text evidence="2">The sequence shown here is derived from an EMBL/GenBank/DDBJ whole genome shotgun (WGS) entry which is preliminary data.</text>
</comment>